<dbReference type="GeneID" id="106487762"/>
<evidence type="ECO:0000259" key="9">
    <source>
        <dbReference type="Pfam" id="PF05529"/>
    </source>
</evidence>
<dbReference type="PROSITE" id="PS01136">
    <property type="entry name" value="UPF0034"/>
    <property type="match status" value="1"/>
</dbReference>
<feature type="transmembrane region" description="Helical" evidence="7">
    <location>
        <begin position="376"/>
        <end position="398"/>
    </location>
</feature>
<protein>
    <submittedName>
        <fullName evidence="12">tRNA-dihydrouridine(20a/20b) synthase [NAD(P)+]-like</fullName>
    </submittedName>
</protein>
<feature type="region of interest" description="Disordered" evidence="6">
    <location>
        <begin position="320"/>
        <end position="362"/>
    </location>
</feature>
<keyword evidence="7" id="KW-1133">Transmembrane helix</keyword>
<evidence type="ECO:0000313" key="11">
    <source>
        <dbReference type="Proteomes" id="UP001652627"/>
    </source>
</evidence>
<feature type="transmembrane region" description="Helical" evidence="7">
    <location>
        <begin position="475"/>
        <end position="492"/>
    </location>
</feature>
<evidence type="ECO:0000259" key="8">
    <source>
        <dbReference type="Pfam" id="PF01207"/>
    </source>
</evidence>
<dbReference type="InterPro" id="IPR035587">
    <property type="entry name" value="DUS-like_FMN-bd"/>
</dbReference>
<dbReference type="InterPro" id="IPR018517">
    <property type="entry name" value="tRNA_hU_synthase_CS"/>
</dbReference>
<evidence type="ECO:0000313" key="12">
    <source>
        <dbReference type="RefSeq" id="XP_067155478.1"/>
    </source>
</evidence>
<dbReference type="CDD" id="cd02801">
    <property type="entry name" value="DUS_like_FMN"/>
    <property type="match status" value="1"/>
</dbReference>
<dbReference type="Gene3D" id="3.20.20.70">
    <property type="entry name" value="Aldolase class I"/>
    <property type="match status" value="1"/>
</dbReference>
<comment type="cofactor">
    <cofactor evidence="1">
        <name>FMN</name>
        <dbReference type="ChEBI" id="CHEBI:58210"/>
    </cofactor>
</comment>
<reference evidence="11" key="1">
    <citation type="submission" date="2025-05" db="UniProtKB">
        <authorList>
            <consortium name="RefSeq"/>
        </authorList>
    </citation>
    <scope>NUCLEOTIDE SEQUENCE [LARGE SCALE GENOMIC DNA]</scope>
</reference>
<feature type="domain" description="BAP29/BAP31 transmembrane" evidence="9">
    <location>
        <begin position="372"/>
        <end position="506"/>
    </location>
</feature>
<dbReference type="Pfam" id="PF05529">
    <property type="entry name" value="Bap31"/>
    <property type="match status" value="1"/>
</dbReference>
<keyword evidence="4" id="KW-0819">tRNA processing</keyword>
<evidence type="ECO:0000256" key="5">
    <source>
        <dbReference type="ARBA" id="ARBA00023002"/>
    </source>
</evidence>
<dbReference type="RefSeq" id="XP_067155478.1">
    <property type="nucleotide sequence ID" value="XM_067299377.1"/>
</dbReference>
<evidence type="ECO:0000256" key="7">
    <source>
        <dbReference type="SAM" id="Phobius"/>
    </source>
</evidence>
<evidence type="ECO:0000256" key="6">
    <source>
        <dbReference type="SAM" id="MobiDB-lite"/>
    </source>
</evidence>
<accession>A0ABM4ES03</accession>
<feature type="transmembrane region" description="Helical" evidence="7">
    <location>
        <begin position="418"/>
        <end position="435"/>
    </location>
</feature>
<dbReference type="InterPro" id="IPR040463">
    <property type="entry name" value="BAP29/BAP31_N"/>
</dbReference>
<reference evidence="12" key="2">
    <citation type="submission" date="2025-08" db="UniProtKB">
        <authorList>
            <consortium name="RefSeq"/>
        </authorList>
    </citation>
    <scope>IDENTIFICATION</scope>
    <source>
        <tissue evidence="12">Blood</tissue>
    </source>
</reference>
<evidence type="ECO:0000256" key="1">
    <source>
        <dbReference type="ARBA" id="ARBA00001917"/>
    </source>
</evidence>
<feature type="domain" description="Bap31/Bap29 cytoplasmic coiled-coil" evidence="10">
    <location>
        <begin position="554"/>
        <end position="613"/>
    </location>
</feature>
<dbReference type="InterPro" id="IPR041672">
    <property type="entry name" value="Bap31/Bap29_C"/>
</dbReference>
<dbReference type="Pfam" id="PF01207">
    <property type="entry name" value="Dus"/>
    <property type="match status" value="1"/>
</dbReference>
<dbReference type="Pfam" id="PF18035">
    <property type="entry name" value="Bap31_Bap29_C"/>
    <property type="match status" value="1"/>
</dbReference>
<evidence type="ECO:0000259" key="10">
    <source>
        <dbReference type="Pfam" id="PF18035"/>
    </source>
</evidence>
<dbReference type="SUPFAM" id="SSF51395">
    <property type="entry name" value="FMN-linked oxidoreductases"/>
    <property type="match status" value="1"/>
</dbReference>
<feature type="region of interest" description="Disordered" evidence="6">
    <location>
        <begin position="594"/>
        <end position="614"/>
    </location>
</feature>
<evidence type="ECO:0000256" key="2">
    <source>
        <dbReference type="ARBA" id="ARBA00022630"/>
    </source>
</evidence>
<keyword evidence="3" id="KW-0288">FMN</keyword>
<dbReference type="PANTHER" id="PTHR11082">
    <property type="entry name" value="TRNA-DIHYDROURIDINE SYNTHASE"/>
    <property type="match status" value="1"/>
</dbReference>
<organism evidence="11 12">
    <name type="scientific">Apteryx mantelli</name>
    <name type="common">North Island brown kiwi</name>
    <dbReference type="NCBI Taxonomy" id="2696672"/>
    <lineage>
        <taxon>Eukaryota</taxon>
        <taxon>Metazoa</taxon>
        <taxon>Chordata</taxon>
        <taxon>Craniata</taxon>
        <taxon>Vertebrata</taxon>
        <taxon>Euteleostomi</taxon>
        <taxon>Archelosauria</taxon>
        <taxon>Archosauria</taxon>
        <taxon>Dinosauria</taxon>
        <taxon>Saurischia</taxon>
        <taxon>Theropoda</taxon>
        <taxon>Coelurosauria</taxon>
        <taxon>Aves</taxon>
        <taxon>Palaeognathae</taxon>
        <taxon>Apterygiformes</taxon>
        <taxon>Apterygidae</taxon>
        <taxon>Apteryx</taxon>
    </lineage>
</organism>
<sequence>MIGDVVETEQCQVKDPVDLFHAGQVVKICAPMVRYSKLAFRTLVRKYNCDLCYTPMIVAADFVRSAKARDSEFTTNKGDHPLIVQFAAKEAQVLCDAARIVCPFADGIDLNCGCPQRWAMAEGYGASLINKPELVRDMVRHVRNQIDNPRFSVSIKIRIHEDLKRTVDLCQKAEASGVSWITVHGRNVEERHQPVHYDAIKIIKQSMSIPIVANGDIKTLKDAENVHHLTGADGIMVARGLLANPAMFAGYEETPLKCIQDWVDIALEHGTPFTCFHHHLMYMMERITSKQEKKVFNVLSSTSSVLDYLNDHYGRRRRLPLPAAPAGGTGSPAPKPVPLARTRPRSLPAPSRVARRHQAQPGAGTAEASAEMTFQWTAVAIFLYGEIAVILVLCLPFISPLRWQKIFMIPLWSKMAIFWNKAFLTIIVLLIVLFLDAIREVKKYSAAHVSEKAVNVNTNAFDHIQMKLFRSQRNLYLSGFSLFLWLVLRRTVTLLTQLAKGMATQAALELQVNNTTEAAKKYITENEMLQQALNEKGSGKKKESAEATDEKLKKEIVHLKAELQKTSDAHLKVTNELTAVKKQSEGLKREYDRLMKEHEQLQNSLGEAEDKKDL</sequence>
<dbReference type="Gene3D" id="1.20.5.110">
    <property type="match status" value="1"/>
</dbReference>
<evidence type="ECO:0000256" key="3">
    <source>
        <dbReference type="ARBA" id="ARBA00022643"/>
    </source>
</evidence>
<keyword evidence="7" id="KW-0472">Membrane</keyword>
<keyword evidence="11" id="KW-1185">Reference proteome</keyword>
<evidence type="ECO:0000256" key="4">
    <source>
        <dbReference type="ARBA" id="ARBA00022694"/>
    </source>
</evidence>
<dbReference type="InterPro" id="IPR013785">
    <property type="entry name" value="Aldolase_TIM"/>
</dbReference>
<keyword evidence="5" id="KW-0560">Oxidoreductase</keyword>
<keyword evidence="2" id="KW-0285">Flavoprotein</keyword>
<dbReference type="Proteomes" id="UP001652627">
    <property type="component" value="Chromosome 1"/>
</dbReference>
<feature type="domain" description="DUS-like FMN-binding" evidence="8">
    <location>
        <begin position="29"/>
        <end position="293"/>
    </location>
</feature>
<proteinExistence type="predicted"/>
<dbReference type="PANTHER" id="PTHR11082:SF31">
    <property type="entry name" value="TRNA-DIHYDROURIDINE(20A_20B) SYNTHASE [NAD(P)+]-LIKE"/>
    <property type="match status" value="1"/>
</dbReference>
<gene>
    <name evidence="12" type="primary">DUS4L</name>
</gene>
<name>A0ABM4ES03_9AVES</name>
<keyword evidence="7" id="KW-0812">Transmembrane</keyword>